<proteinExistence type="predicted"/>
<sequence>MGFQISITSFLLLAFLLHPATSDDTSTQLLSGLNKYRGSLNLTSFTDNSNADCLAEQVALAFKGEECSNSTGSSTVPGTETQLPNFPNYLSTCHLNATVTRDGSIMPVCVHGLTPDLVLSNYTETQYNQFLNDSSFVGIGIANEGNWVVVVLTTDTPTGNYAPAADTTSGSTILVATHLYVMLLLLGFALFFIS</sequence>
<keyword evidence="2" id="KW-0732">Signal</keyword>
<keyword evidence="1" id="KW-0472">Membrane</keyword>
<feature type="domain" description="Uncharacterized GPI-anchored protein At5g19230-like" evidence="3">
    <location>
        <begin position="28"/>
        <end position="152"/>
    </location>
</feature>
<feature type="chain" id="PRO_5035323583" description="Uncharacterized GPI-anchored protein At5g19230-like domain-containing protein" evidence="2">
    <location>
        <begin position="23"/>
        <end position="194"/>
    </location>
</feature>
<comment type="caution">
    <text evidence="4">The sequence shown here is derived from an EMBL/GenBank/DDBJ whole genome shotgun (WGS) entry which is preliminary data.</text>
</comment>
<dbReference type="InterPro" id="IPR045285">
    <property type="entry name" value="At5g19230-like"/>
</dbReference>
<dbReference type="Pfam" id="PF25884">
    <property type="entry name" value="At5g19230"/>
    <property type="match status" value="1"/>
</dbReference>
<evidence type="ECO:0000256" key="2">
    <source>
        <dbReference type="SAM" id="SignalP"/>
    </source>
</evidence>
<accession>A0A8J5LXY8</accession>
<dbReference type="Proteomes" id="UP000734854">
    <property type="component" value="Unassembled WGS sequence"/>
</dbReference>
<organism evidence="4 5">
    <name type="scientific">Zingiber officinale</name>
    <name type="common">Ginger</name>
    <name type="synonym">Amomum zingiber</name>
    <dbReference type="NCBI Taxonomy" id="94328"/>
    <lineage>
        <taxon>Eukaryota</taxon>
        <taxon>Viridiplantae</taxon>
        <taxon>Streptophyta</taxon>
        <taxon>Embryophyta</taxon>
        <taxon>Tracheophyta</taxon>
        <taxon>Spermatophyta</taxon>
        <taxon>Magnoliopsida</taxon>
        <taxon>Liliopsida</taxon>
        <taxon>Zingiberales</taxon>
        <taxon>Zingiberaceae</taxon>
        <taxon>Zingiber</taxon>
    </lineage>
</organism>
<keyword evidence="5" id="KW-1185">Reference proteome</keyword>
<evidence type="ECO:0000313" key="5">
    <source>
        <dbReference type="Proteomes" id="UP000734854"/>
    </source>
</evidence>
<dbReference type="PANTHER" id="PTHR33976:SF8">
    <property type="entry name" value="OS07G0645000 PROTEIN"/>
    <property type="match status" value="1"/>
</dbReference>
<evidence type="ECO:0000259" key="3">
    <source>
        <dbReference type="Pfam" id="PF25884"/>
    </source>
</evidence>
<feature type="signal peptide" evidence="2">
    <location>
        <begin position="1"/>
        <end position="22"/>
    </location>
</feature>
<dbReference type="EMBL" id="JACMSC010000003">
    <property type="protein sequence ID" value="KAG6527747.1"/>
    <property type="molecule type" value="Genomic_DNA"/>
</dbReference>
<feature type="transmembrane region" description="Helical" evidence="1">
    <location>
        <begin position="173"/>
        <end position="193"/>
    </location>
</feature>
<dbReference type="AlphaFoldDB" id="A0A8J5LXY8"/>
<dbReference type="OrthoDB" id="753138at2759"/>
<dbReference type="PANTHER" id="PTHR33976">
    <property type="entry name" value="OS07G0645000 PROTEIN"/>
    <property type="match status" value="1"/>
</dbReference>
<keyword evidence="1" id="KW-0812">Transmembrane</keyword>
<protein>
    <recommendedName>
        <fullName evidence="3">Uncharacterized GPI-anchored protein At5g19230-like domain-containing protein</fullName>
    </recommendedName>
</protein>
<reference evidence="4 5" key="1">
    <citation type="submission" date="2020-08" db="EMBL/GenBank/DDBJ databases">
        <title>Plant Genome Project.</title>
        <authorList>
            <person name="Zhang R.-G."/>
        </authorList>
    </citation>
    <scope>NUCLEOTIDE SEQUENCE [LARGE SCALE GENOMIC DNA]</scope>
    <source>
        <tissue evidence="4">Rhizome</tissue>
    </source>
</reference>
<name>A0A8J5LXY8_ZINOF</name>
<dbReference type="InterPro" id="IPR059083">
    <property type="entry name" value="At5g19230_dom"/>
</dbReference>
<gene>
    <name evidence="4" type="ORF">ZIOFF_009873</name>
</gene>
<evidence type="ECO:0000256" key="1">
    <source>
        <dbReference type="SAM" id="Phobius"/>
    </source>
</evidence>
<keyword evidence="1" id="KW-1133">Transmembrane helix</keyword>
<evidence type="ECO:0000313" key="4">
    <source>
        <dbReference type="EMBL" id="KAG6527747.1"/>
    </source>
</evidence>